<dbReference type="Pfam" id="PF02362">
    <property type="entry name" value="B3"/>
    <property type="match status" value="4"/>
</dbReference>
<dbReference type="InterPro" id="IPR003340">
    <property type="entry name" value="B3_DNA-bd"/>
</dbReference>
<keyword evidence="2" id="KW-0805">Transcription regulation</keyword>
<feature type="compositionally biased region" description="Basic and acidic residues" evidence="6">
    <location>
        <begin position="136"/>
        <end position="154"/>
    </location>
</feature>
<dbReference type="Proteomes" id="UP000694930">
    <property type="component" value="Chromosome 8"/>
</dbReference>
<evidence type="ECO:0000259" key="7">
    <source>
        <dbReference type="PROSITE" id="PS50863"/>
    </source>
</evidence>
<dbReference type="CDD" id="cd10017">
    <property type="entry name" value="B3_DNA"/>
    <property type="match status" value="4"/>
</dbReference>
<keyword evidence="8" id="KW-1185">Reference proteome</keyword>
<evidence type="ECO:0000256" key="5">
    <source>
        <dbReference type="ARBA" id="ARBA00023242"/>
    </source>
</evidence>
<dbReference type="GeneID" id="107028464"/>
<keyword evidence="4" id="KW-0804">Transcription</keyword>
<name>A0ABM1HG09_SOLPN</name>
<dbReference type="PANTHER" id="PTHR31674:SF83">
    <property type="entry name" value="B3 DOMAIN-CONTAINING PROTEIN REM10-LIKE"/>
    <property type="match status" value="1"/>
</dbReference>
<dbReference type="SMART" id="SM01019">
    <property type="entry name" value="B3"/>
    <property type="match status" value="4"/>
</dbReference>
<dbReference type="PROSITE" id="PS50863">
    <property type="entry name" value="B3"/>
    <property type="match status" value="4"/>
</dbReference>
<evidence type="ECO:0000256" key="1">
    <source>
        <dbReference type="ARBA" id="ARBA00004123"/>
    </source>
</evidence>
<evidence type="ECO:0000256" key="2">
    <source>
        <dbReference type="ARBA" id="ARBA00023015"/>
    </source>
</evidence>
<dbReference type="PANTHER" id="PTHR31674">
    <property type="entry name" value="B3 DOMAIN-CONTAINING PROTEIN REM-LIKE 3-RELATED"/>
    <property type="match status" value="1"/>
</dbReference>
<dbReference type="Gene3D" id="2.40.330.10">
    <property type="entry name" value="DNA-binding pseudobarrel domain"/>
    <property type="match status" value="4"/>
</dbReference>
<feature type="domain" description="TF-B3" evidence="7">
    <location>
        <begin position="180"/>
        <end position="275"/>
    </location>
</feature>
<keyword evidence="5" id="KW-0539">Nucleus</keyword>
<feature type="domain" description="TF-B3" evidence="7">
    <location>
        <begin position="462"/>
        <end position="555"/>
    </location>
</feature>
<feature type="domain" description="TF-B3" evidence="7">
    <location>
        <begin position="7"/>
        <end position="96"/>
    </location>
</feature>
<feature type="region of interest" description="Disordered" evidence="6">
    <location>
        <begin position="109"/>
        <end position="174"/>
    </location>
</feature>
<dbReference type="SUPFAM" id="SSF101936">
    <property type="entry name" value="DNA-binding pseudobarrel domain"/>
    <property type="match status" value="4"/>
</dbReference>
<accession>A0ABM1HG09</accession>
<proteinExistence type="predicted"/>
<feature type="compositionally biased region" description="Basic and acidic residues" evidence="6">
    <location>
        <begin position="164"/>
        <end position="174"/>
    </location>
</feature>
<evidence type="ECO:0000313" key="9">
    <source>
        <dbReference type="RefSeq" id="XP_015085025.1"/>
    </source>
</evidence>
<gene>
    <name evidence="9" type="primary">LOC107028464</name>
</gene>
<protein>
    <submittedName>
        <fullName evidence="9">B3 domain-containing protein REM10-like</fullName>
    </submittedName>
</protein>
<feature type="domain" description="TF-B3" evidence="7">
    <location>
        <begin position="319"/>
        <end position="415"/>
    </location>
</feature>
<dbReference type="InterPro" id="IPR039218">
    <property type="entry name" value="REM_fam"/>
</dbReference>
<keyword evidence="3" id="KW-0238">DNA-binding</keyword>
<dbReference type="RefSeq" id="XP_015085025.1">
    <property type="nucleotide sequence ID" value="XM_015229539.2"/>
</dbReference>
<reference evidence="8" key="1">
    <citation type="journal article" date="2014" name="Nat. Genet.">
        <title>The genome of the stress-tolerant wild tomato species Solanum pennellii.</title>
        <authorList>
            <person name="Bolger A."/>
            <person name="Scossa F."/>
            <person name="Bolger M.E."/>
            <person name="Lanz C."/>
            <person name="Maumus F."/>
            <person name="Tohge T."/>
            <person name="Quesneville H."/>
            <person name="Alseekh S."/>
            <person name="Sorensen I."/>
            <person name="Lichtenstein G."/>
            <person name="Fich E.A."/>
            <person name="Conte M."/>
            <person name="Keller H."/>
            <person name="Schneeberger K."/>
            <person name="Schwacke R."/>
            <person name="Ofner I."/>
            <person name="Vrebalov J."/>
            <person name="Xu Y."/>
            <person name="Osorio S."/>
            <person name="Aflitos S.A."/>
            <person name="Schijlen E."/>
            <person name="Jimenez-Gomez J.M."/>
            <person name="Ryngajllo M."/>
            <person name="Kimura S."/>
            <person name="Kumar R."/>
            <person name="Koenig D."/>
            <person name="Headland L.R."/>
            <person name="Maloof J.N."/>
            <person name="Sinha N."/>
            <person name="van Ham R.C."/>
            <person name="Lankhorst R.K."/>
            <person name="Mao L."/>
            <person name="Vogel A."/>
            <person name="Arsova B."/>
            <person name="Panstruga R."/>
            <person name="Fei Z."/>
            <person name="Rose J.K."/>
            <person name="Zamir D."/>
            <person name="Carrari F."/>
            <person name="Giovannoni J.J."/>
            <person name="Weigel D."/>
            <person name="Usadel B."/>
            <person name="Fernie A.R."/>
        </authorList>
    </citation>
    <scope>NUCLEOTIDE SEQUENCE [LARGE SCALE GENOMIC DNA]</scope>
    <source>
        <strain evidence="8">cv. LA0716</strain>
    </source>
</reference>
<reference evidence="9" key="2">
    <citation type="submission" date="2025-08" db="UniProtKB">
        <authorList>
            <consortium name="RefSeq"/>
        </authorList>
    </citation>
    <scope>IDENTIFICATION</scope>
</reference>
<sequence length="563" mass="65339">MKIPSMKPHFFKPILTGFKDGLNIPIGFMKYLRGQDYIKHALLKSAGKKWLVKVNGRIFKEGWRKFVEDHDLQLGYLLIFRHEGDMEFDVSIFDSTHCGREYVEYLQVEQEQKQQQEEEEEKGDDDDDEEEEEVEEVVHTTEETSMDFEFKEKSSSSIESSDEASSHSEASTDKSFGHSRFICNITACCFSYGYLRIPKHAAFANGHVTNKKYDLLIRDEKQRSWNVKLHSCQTQTYIGGGWRKFSADCCFKEGDRIMFEIVTDGETPIWKFHVVTDAKTPMRKFQENATEKPKPCVMSSNKDLPDVEAAKDMPWSRPHFICTITGSCISKYLLHVPTLFARENGLDRKCRVKIRDEQQRSWMFKLYVTAHNIFIGGIWHEFCSANFLKEGDRVMFEMFSKEEGLVLKFHDLRANASLQREQKKPNLDVKRVHTRGLRIEPSDVPAPKAQLPTPTSANTNPHFIATIKSNTISRSVLYLPMAFIKSTGLMNRRKIILTDEKQRSWPVQLTQRVDRFVITKGFQKFMKVNGVQVGDTYKFELIDDRTIHVVYFPCKYAVKDEKA</sequence>
<evidence type="ECO:0000256" key="4">
    <source>
        <dbReference type="ARBA" id="ARBA00023163"/>
    </source>
</evidence>
<evidence type="ECO:0000256" key="6">
    <source>
        <dbReference type="SAM" id="MobiDB-lite"/>
    </source>
</evidence>
<organism evidence="8 9">
    <name type="scientific">Solanum pennellii</name>
    <name type="common">Tomato</name>
    <name type="synonym">Lycopersicon pennellii</name>
    <dbReference type="NCBI Taxonomy" id="28526"/>
    <lineage>
        <taxon>Eukaryota</taxon>
        <taxon>Viridiplantae</taxon>
        <taxon>Streptophyta</taxon>
        <taxon>Embryophyta</taxon>
        <taxon>Tracheophyta</taxon>
        <taxon>Spermatophyta</taxon>
        <taxon>Magnoliopsida</taxon>
        <taxon>eudicotyledons</taxon>
        <taxon>Gunneridae</taxon>
        <taxon>Pentapetalae</taxon>
        <taxon>asterids</taxon>
        <taxon>lamiids</taxon>
        <taxon>Solanales</taxon>
        <taxon>Solanaceae</taxon>
        <taxon>Solanoideae</taxon>
        <taxon>Solaneae</taxon>
        <taxon>Solanum</taxon>
        <taxon>Solanum subgen. Lycopersicon</taxon>
    </lineage>
</organism>
<comment type="subcellular location">
    <subcellularLocation>
        <location evidence="1">Nucleus</location>
    </subcellularLocation>
</comment>
<feature type="compositionally biased region" description="Acidic residues" evidence="6">
    <location>
        <begin position="117"/>
        <end position="135"/>
    </location>
</feature>
<dbReference type="InterPro" id="IPR015300">
    <property type="entry name" value="DNA-bd_pseudobarrel_sf"/>
</dbReference>
<evidence type="ECO:0000313" key="8">
    <source>
        <dbReference type="Proteomes" id="UP000694930"/>
    </source>
</evidence>
<evidence type="ECO:0000256" key="3">
    <source>
        <dbReference type="ARBA" id="ARBA00023125"/>
    </source>
</evidence>